<dbReference type="EMBL" id="KB203534">
    <property type="protein sequence ID" value="ESO84392.1"/>
    <property type="molecule type" value="Genomic_DNA"/>
</dbReference>
<dbReference type="SUPFAM" id="SSF52402">
    <property type="entry name" value="Adenine nucleotide alpha hydrolases-like"/>
    <property type="match status" value="1"/>
</dbReference>
<dbReference type="GeneID" id="20245750"/>
<dbReference type="OMA" id="GANMIIM"/>
<gene>
    <name evidence="2" type="ORF">LOTGIDRAFT_204747</name>
</gene>
<dbReference type="Gene3D" id="3.40.50.620">
    <property type="entry name" value="HUPs"/>
    <property type="match status" value="1"/>
</dbReference>
<name>V3ZJI6_LOTGI</name>
<sequence>MASGRVLGVSVDGSEQSLKAFDWCLNNLYRNGDSVVGIIITEYNLSVGVVPNQDALGKLVKEQEDKVSNLIGQLTDKLKSKSIPGKIVRGSGKVGEAILKVVETEKVESLVMGTRGLGAFKRAILGSVSEFVVRNSPIPVTIVPNN</sequence>
<dbReference type="PANTHER" id="PTHR31964:SF113">
    <property type="entry name" value="USPA DOMAIN-CONTAINING PROTEIN"/>
    <property type="match status" value="1"/>
</dbReference>
<dbReference type="InterPro" id="IPR014729">
    <property type="entry name" value="Rossmann-like_a/b/a_fold"/>
</dbReference>
<dbReference type="KEGG" id="lgi:LOTGIDRAFT_204747"/>
<dbReference type="CDD" id="cd23659">
    <property type="entry name" value="USP_At3g01520-like"/>
    <property type="match status" value="1"/>
</dbReference>
<dbReference type="Pfam" id="PF00582">
    <property type="entry name" value="Usp"/>
    <property type="match status" value="1"/>
</dbReference>
<feature type="domain" description="UspA" evidence="1">
    <location>
        <begin position="8"/>
        <end position="144"/>
    </location>
</feature>
<dbReference type="HOGENOM" id="CLU_049301_9_0_1"/>
<evidence type="ECO:0000259" key="1">
    <source>
        <dbReference type="Pfam" id="PF00582"/>
    </source>
</evidence>
<dbReference type="STRING" id="225164.V3ZJI6"/>
<dbReference type="RefSeq" id="XP_009064997.1">
    <property type="nucleotide sequence ID" value="XM_009066749.1"/>
</dbReference>
<dbReference type="PRINTS" id="PR01438">
    <property type="entry name" value="UNVRSLSTRESS"/>
</dbReference>
<organism evidence="2 3">
    <name type="scientific">Lottia gigantea</name>
    <name type="common">Giant owl limpet</name>
    <dbReference type="NCBI Taxonomy" id="225164"/>
    <lineage>
        <taxon>Eukaryota</taxon>
        <taxon>Metazoa</taxon>
        <taxon>Spiralia</taxon>
        <taxon>Lophotrochozoa</taxon>
        <taxon>Mollusca</taxon>
        <taxon>Gastropoda</taxon>
        <taxon>Patellogastropoda</taxon>
        <taxon>Lottioidea</taxon>
        <taxon>Lottiidae</taxon>
        <taxon>Lottia</taxon>
    </lineage>
</organism>
<keyword evidence="3" id="KW-1185">Reference proteome</keyword>
<dbReference type="OrthoDB" id="843225at2759"/>
<dbReference type="Proteomes" id="UP000030746">
    <property type="component" value="Unassembled WGS sequence"/>
</dbReference>
<dbReference type="PANTHER" id="PTHR31964">
    <property type="entry name" value="ADENINE NUCLEOTIDE ALPHA HYDROLASES-LIKE SUPERFAMILY PROTEIN"/>
    <property type="match status" value="1"/>
</dbReference>
<protein>
    <recommendedName>
        <fullName evidence="1">UspA domain-containing protein</fullName>
    </recommendedName>
</protein>
<dbReference type="AlphaFoldDB" id="V3ZJI6"/>
<evidence type="ECO:0000313" key="2">
    <source>
        <dbReference type="EMBL" id="ESO84392.1"/>
    </source>
</evidence>
<evidence type="ECO:0000313" key="3">
    <source>
        <dbReference type="Proteomes" id="UP000030746"/>
    </source>
</evidence>
<accession>V3ZJI6</accession>
<reference evidence="2 3" key="1">
    <citation type="journal article" date="2013" name="Nature">
        <title>Insights into bilaterian evolution from three spiralian genomes.</title>
        <authorList>
            <person name="Simakov O."/>
            <person name="Marletaz F."/>
            <person name="Cho S.J."/>
            <person name="Edsinger-Gonzales E."/>
            <person name="Havlak P."/>
            <person name="Hellsten U."/>
            <person name="Kuo D.H."/>
            <person name="Larsson T."/>
            <person name="Lv J."/>
            <person name="Arendt D."/>
            <person name="Savage R."/>
            <person name="Osoegawa K."/>
            <person name="de Jong P."/>
            <person name="Grimwood J."/>
            <person name="Chapman J.A."/>
            <person name="Shapiro H."/>
            <person name="Aerts A."/>
            <person name="Otillar R.P."/>
            <person name="Terry A.Y."/>
            <person name="Boore J.L."/>
            <person name="Grigoriev I.V."/>
            <person name="Lindberg D.R."/>
            <person name="Seaver E.C."/>
            <person name="Weisblat D.A."/>
            <person name="Putnam N.H."/>
            <person name="Rokhsar D.S."/>
        </authorList>
    </citation>
    <scope>NUCLEOTIDE SEQUENCE [LARGE SCALE GENOMIC DNA]</scope>
</reference>
<dbReference type="InterPro" id="IPR006016">
    <property type="entry name" value="UspA"/>
</dbReference>
<dbReference type="InterPro" id="IPR006015">
    <property type="entry name" value="Universal_stress_UspA"/>
</dbReference>
<dbReference type="CTD" id="20245750"/>
<proteinExistence type="predicted"/>